<feature type="transmembrane region" description="Helical" evidence="6">
    <location>
        <begin position="105"/>
        <end position="131"/>
    </location>
</feature>
<dbReference type="RefSeq" id="WP_019951079.1">
    <property type="nucleotide sequence ID" value="NZ_JBHLVX010000046.1"/>
</dbReference>
<dbReference type="Proteomes" id="UP001589814">
    <property type="component" value="Unassembled WGS sequence"/>
</dbReference>
<dbReference type="InterPro" id="IPR050448">
    <property type="entry name" value="OpgB/LTA_synthase_biosynth"/>
</dbReference>
<reference evidence="8 9" key="1">
    <citation type="submission" date="2024-09" db="EMBL/GenBank/DDBJ databases">
        <authorList>
            <person name="Sun Q."/>
            <person name="Mori K."/>
        </authorList>
    </citation>
    <scope>NUCLEOTIDE SEQUENCE [LARGE SCALE GENOMIC DNA]</scope>
    <source>
        <strain evidence="8 9">CCM 7415</strain>
    </source>
</reference>
<dbReference type="PANTHER" id="PTHR47371">
    <property type="entry name" value="LIPOTEICHOIC ACID SYNTHASE"/>
    <property type="match status" value="1"/>
</dbReference>
<dbReference type="SUPFAM" id="SSF53649">
    <property type="entry name" value="Alkaline phosphatase-like"/>
    <property type="match status" value="1"/>
</dbReference>
<gene>
    <name evidence="8" type="ORF">ACFFHW_11775</name>
</gene>
<dbReference type="InterPro" id="IPR000917">
    <property type="entry name" value="Sulfatase_N"/>
</dbReference>
<evidence type="ECO:0000256" key="3">
    <source>
        <dbReference type="ARBA" id="ARBA00022692"/>
    </source>
</evidence>
<evidence type="ECO:0000313" key="8">
    <source>
        <dbReference type="EMBL" id="MFC0268650.1"/>
    </source>
</evidence>
<dbReference type="Pfam" id="PF00884">
    <property type="entry name" value="Sulfatase"/>
    <property type="match status" value="1"/>
</dbReference>
<dbReference type="PANTHER" id="PTHR47371:SF3">
    <property type="entry name" value="PHOSPHOGLYCEROL TRANSFERASE I"/>
    <property type="match status" value="1"/>
</dbReference>
<accession>A0ABV6G4Q7</accession>
<dbReference type="InterPro" id="IPR017850">
    <property type="entry name" value="Alkaline_phosphatase_core_sf"/>
</dbReference>
<comment type="subcellular location">
    <subcellularLocation>
        <location evidence="1">Cell membrane</location>
        <topology evidence="1">Multi-pass membrane protein</topology>
    </subcellularLocation>
</comment>
<comment type="caution">
    <text evidence="8">The sequence shown here is derived from an EMBL/GenBank/DDBJ whole genome shotgun (WGS) entry which is preliminary data.</text>
</comment>
<evidence type="ECO:0000256" key="6">
    <source>
        <dbReference type="SAM" id="Phobius"/>
    </source>
</evidence>
<keyword evidence="2" id="KW-1003">Cell membrane</keyword>
<evidence type="ECO:0000256" key="1">
    <source>
        <dbReference type="ARBA" id="ARBA00004651"/>
    </source>
</evidence>
<name>A0ABV6G4Q7_9GAMM</name>
<evidence type="ECO:0000256" key="2">
    <source>
        <dbReference type="ARBA" id="ARBA00022475"/>
    </source>
</evidence>
<evidence type="ECO:0000256" key="5">
    <source>
        <dbReference type="ARBA" id="ARBA00023136"/>
    </source>
</evidence>
<feature type="transmembrane region" description="Helical" evidence="6">
    <location>
        <begin position="49"/>
        <end position="74"/>
    </location>
</feature>
<keyword evidence="9" id="KW-1185">Reference proteome</keyword>
<dbReference type="EMBL" id="JBHLVX010000046">
    <property type="protein sequence ID" value="MFC0268650.1"/>
    <property type="molecule type" value="Genomic_DNA"/>
</dbReference>
<keyword evidence="3 6" id="KW-0812">Transmembrane</keyword>
<proteinExistence type="predicted"/>
<sequence length="535" mass="59195">MIIALWLPALVSLATTLALSWLLRPRPQPLWQRARSIRVAEIASWGLQFSFWAVLLQRPWFAAVVLASLQLLIIQISNTKSRTLGEPFLFQDFEYFLDAIRHPRLYLPFFGIGLTIAASLAGLAAITAGFILEPSLLAHGPGALATALLPGALALVALPFALKRLPACTLDPVHDLHELGLSVSLWHQARLLRQPLADDIGHPLFSRAPPDVDAAALPHVVIVQSESFFDPRDWYHNIRPEVLSHFDELCRNAVAHGPLTVPARGANTVRSECGFLTALPPEQLGGHRFNPYYQLAGRSVPNLVGQLRALGYRTVAIHPWHASFYLRDRVFPRMGFDEFIAIEAFEPHLRDGQYIGDSALAARARELLNEQRNGDDDRPLLVMIITMENHGPLHLEKTPEDAGVWYHEPAPAGCRELDVYLRHLHNADRMLMQLARTLGTQAAQGRPCARDGILCFYGDHIPIMDHVYSALDEPSGTTRYLLWSTAATPLDDSTARALDITRLGPRLFELVQHLGAGNATPARGCKTMTSAGEAP</sequence>
<keyword evidence="4 6" id="KW-1133">Transmembrane helix</keyword>
<evidence type="ECO:0000313" key="9">
    <source>
        <dbReference type="Proteomes" id="UP001589814"/>
    </source>
</evidence>
<protein>
    <submittedName>
        <fullName evidence="8">LTA synthase family protein</fullName>
        <ecNumber evidence="8">2.7.8.-</ecNumber>
    </submittedName>
</protein>
<dbReference type="CDD" id="cd16015">
    <property type="entry name" value="LTA_synthase"/>
    <property type="match status" value="1"/>
</dbReference>
<dbReference type="Gene3D" id="3.40.720.10">
    <property type="entry name" value="Alkaline Phosphatase, subunit A"/>
    <property type="match status" value="1"/>
</dbReference>
<feature type="domain" description="Sulfatase N-terminal" evidence="7">
    <location>
        <begin position="218"/>
        <end position="480"/>
    </location>
</feature>
<keyword evidence="8" id="KW-0808">Transferase</keyword>
<dbReference type="EC" id="2.7.8.-" evidence="8"/>
<evidence type="ECO:0000256" key="4">
    <source>
        <dbReference type="ARBA" id="ARBA00022989"/>
    </source>
</evidence>
<dbReference type="GO" id="GO:0016740">
    <property type="term" value="F:transferase activity"/>
    <property type="evidence" value="ECO:0007669"/>
    <property type="project" value="UniProtKB-KW"/>
</dbReference>
<evidence type="ECO:0000259" key="7">
    <source>
        <dbReference type="Pfam" id="PF00884"/>
    </source>
</evidence>
<organism evidence="8 9">
    <name type="scientific">Kushneria aurantia</name>
    <dbReference type="NCBI Taxonomy" id="504092"/>
    <lineage>
        <taxon>Bacteria</taxon>
        <taxon>Pseudomonadati</taxon>
        <taxon>Pseudomonadota</taxon>
        <taxon>Gammaproteobacteria</taxon>
        <taxon>Oceanospirillales</taxon>
        <taxon>Halomonadaceae</taxon>
        <taxon>Kushneria</taxon>
    </lineage>
</organism>
<keyword evidence="5 6" id="KW-0472">Membrane</keyword>